<dbReference type="Proteomes" id="UP001057375">
    <property type="component" value="Unassembled WGS sequence"/>
</dbReference>
<evidence type="ECO:0000256" key="1">
    <source>
        <dbReference type="SAM" id="MobiDB-lite"/>
    </source>
</evidence>
<gene>
    <name evidence="2" type="ORF">ADUPG1_006720</name>
</gene>
<proteinExistence type="predicted"/>
<name>A0ABQ5KMS0_9EUKA</name>
<evidence type="ECO:0000313" key="3">
    <source>
        <dbReference type="Proteomes" id="UP001057375"/>
    </source>
</evidence>
<feature type="non-terminal residue" evidence="2">
    <location>
        <position position="1"/>
    </location>
</feature>
<sequence>LAPMEYTQVMGQESESIVPFFYSPTLGALIQGLSRAMVHSTPIDSSSNNISLHPLIPLLKSIPQLSVALNKNLKNWIEEELRQERENQQQRAEQTDTRGNRAKGKKQEKTLSSVMALLKIGILKKLPEVEPAPEPKLLKRSVRDMINATAEPATPLQPEIEGIEFSVAPLNRRRLVLELMSLIEKEIVSIKVMGRLMSNTALSVLHSLRIGGTHPHFFDYCLCLAGGVFPTIIPSNRSGLVHQIVSYLPERCDLMLGCHALIDGILNDVLLIPPVESLTIGDGSVVESESIMRMIFCLQAPRNAMGSIRYSMTGRSQYFFPMPYVSYNSPRPQSSISTSDAVVSIPKAPVFVSHISGSYGLGGKVMSLSDQFFRIRANKVVERPSKSHISFLDVADIVSSQGDHNIVPHFLSITSDATTIFSCPKIDMKRSAKMVAVGLGLMFGAMAARHTQEYVDKVKKNISLFEDNSSGDKRYESIDIYELEKAQASVGMISLVSQSSMGNDWL</sequence>
<accession>A0ABQ5KMS0</accession>
<comment type="caution">
    <text evidence="2">The sequence shown here is derived from an EMBL/GenBank/DDBJ whole genome shotgun (WGS) entry which is preliminary data.</text>
</comment>
<evidence type="ECO:0000313" key="2">
    <source>
        <dbReference type="EMBL" id="GKT32609.1"/>
    </source>
</evidence>
<reference evidence="2" key="1">
    <citation type="submission" date="2022-03" db="EMBL/GenBank/DDBJ databases">
        <title>Draft genome sequence of Aduncisulcus paluster, a free-living microaerophilic Fornicata.</title>
        <authorList>
            <person name="Yuyama I."/>
            <person name="Kume K."/>
            <person name="Tamura T."/>
            <person name="Inagaki Y."/>
            <person name="Hashimoto T."/>
        </authorList>
    </citation>
    <scope>NUCLEOTIDE SEQUENCE</scope>
    <source>
        <strain evidence="2">NY0171</strain>
    </source>
</reference>
<feature type="region of interest" description="Disordered" evidence="1">
    <location>
        <begin position="85"/>
        <end position="109"/>
    </location>
</feature>
<organism evidence="2 3">
    <name type="scientific">Aduncisulcus paluster</name>
    <dbReference type="NCBI Taxonomy" id="2918883"/>
    <lineage>
        <taxon>Eukaryota</taxon>
        <taxon>Metamonada</taxon>
        <taxon>Carpediemonas-like organisms</taxon>
        <taxon>Aduncisulcus</taxon>
    </lineage>
</organism>
<dbReference type="EMBL" id="BQXS01010016">
    <property type="protein sequence ID" value="GKT32609.1"/>
    <property type="molecule type" value="Genomic_DNA"/>
</dbReference>
<protein>
    <submittedName>
        <fullName evidence="2">Uncharacterized protein</fullName>
    </submittedName>
</protein>
<keyword evidence="3" id="KW-1185">Reference proteome</keyword>